<dbReference type="Proteomes" id="UP000054144">
    <property type="component" value="Unassembled WGS sequence"/>
</dbReference>
<keyword evidence="3" id="KW-0378">Hydrolase</keyword>
<evidence type="ECO:0000259" key="5">
    <source>
        <dbReference type="PROSITE" id="PS51396"/>
    </source>
</evidence>
<dbReference type="CDD" id="cd02947">
    <property type="entry name" value="TRX_family"/>
    <property type="match status" value="1"/>
</dbReference>
<dbReference type="EMBL" id="KN882047">
    <property type="protein sequence ID" value="KIY45654.1"/>
    <property type="molecule type" value="Genomic_DNA"/>
</dbReference>
<dbReference type="GO" id="GO:0008233">
    <property type="term" value="F:peptidase activity"/>
    <property type="evidence" value="ECO:0007669"/>
    <property type="project" value="UniProtKB-KW"/>
</dbReference>
<dbReference type="Pfam" id="PF05903">
    <property type="entry name" value="Peptidase_C97"/>
    <property type="match status" value="1"/>
</dbReference>
<feature type="domain" description="Thioredoxin" evidence="4">
    <location>
        <begin position="173"/>
        <end position="312"/>
    </location>
</feature>
<dbReference type="AlphaFoldDB" id="A0A0D7A5J5"/>
<dbReference type="Gene3D" id="1.25.10.10">
    <property type="entry name" value="Leucine-rich Repeat Variant"/>
    <property type="match status" value="1"/>
</dbReference>
<dbReference type="GO" id="GO:0070646">
    <property type="term" value="P:protein modification by small protein removal"/>
    <property type="evidence" value="ECO:0007669"/>
    <property type="project" value="TreeGrafter"/>
</dbReference>
<evidence type="ECO:0000256" key="3">
    <source>
        <dbReference type="ARBA" id="ARBA00022801"/>
    </source>
</evidence>
<dbReference type="PROSITE" id="PS51352">
    <property type="entry name" value="THIOREDOXIN_2"/>
    <property type="match status" value="1"/>
</dbReference>
<protein>
    <submittedName>
        <fullName evidence="7">DUF862-domain-containing protein</fullName>
    </submittedName>
</protein>
<evidence type="ECO:0000313" key="7">
    <source>
        <dbReference type="EMBL" id="KIY45654.1"/>
    </source>
</evidence>
<evidence type="ECO:0000259" key="6">
    <source>
        <dbReference type="PROSITE" id="PS51858"/>
    </source>
</evidence>
<dbReference type="InterPro" id="IPR017937">
    <property type="entry name" value="Thioredoxin_CS"/>
</dbReference>
<dbReference type="Pfam" id="PF00085">
    <property type="entry name" value="Thioredoxin"/>
    <property type="match status" value="1"/>
</dbReference>
<dbReference type="GO" id="GO:0006508">
    <property type="term" value="P:proteolysis"/>
    <property type="evidence" value="ECO:0007669"/>
    <property type="project" value="UniProtKB-KW"/>
</dbReference>
<comment type="similarity">
    <text evidence="1">Belongs to the DeSI family.</text>
</comment>
<feature type="domain" description="PPPDE" evidence="6">
    <location>
        <begin position="2"/>
        <end position="142"/>
    </location>
</feature>
<dbReference type="InterPro" id="IPR042266">
    <property type="entry name" value="PPPDE_sf"/>
</dbReference>
<keyword evidence="8" id="KW-1185">Reference proteome</keyword>
<name>A0A0D7A5J5_9AGAR</name>
<dbReference type="PROSITE" id="PS51396">
    <property type="entry name" value="PUL"/>
    <property type="match status" value="1"/>
</dbReference>
<dbReference type="Gene3D" id="3.40.30.10">
    <property type="entry name" value="Glutaredoxin"/>
    <property type="match status" value="1"/>
</dbReference>
<accession>A0A0D7A5J5</accession>
<evidence type="ECO:0000259" key="4">
    <source>
        <dbReference type="PROSITE" id="PS51352"/>
    </source>
</evidence>
<dbReference type="Gene3D" id="3.90.1720.30">
    <property type="entry name" value="PPPDE domains"/>
    <property type="match status" value="1"/>
</dbReference>
<evidence type="ECO:0000313" key="8">
    <source>
        <dbReference type="Proteomes" id="UP000054144"/>
    </source>
</evidence>
<dbReference type="OrthoDB" id="21221at2759"/>
<keyword evidence="2" id="KW-0645">Protease</keyword>
<gene>
    <name evidence="7" type="ORF">FISHEDRAFT_48946</name>
</gene>
<dbReference type="Pfam" id="PF08324">
    <property type="entry name" value="PUL"/>
    <property type="match status" value="1"/>
</dbReference>
<sequence length="642" mass="69438">MAPVKLYVYDLSNGLARSLSRQLTGRQIDGIWHTSVVVFGREVFYGQGIDITPPGRSHHGTPLQILDMGETGIDEETFHEYIEEVREHYTAEKYHLLEFNCNSFTNDCVGFLTGGSIPDYIKDLPSDFLSTPFGASLRPTIDAMYRRPSPGAPAAYAPTGQPDLASSLLQTVAAQAQSAPSSASTSTTAPMARMGSLTSPIHACTNPASFHTLLRTHRAVVADFTDATCGPCRMIAPVFERLAEEKGVHANGGRGAAFVSVDIRVGQGHMLAAEWGIRATPTFMFFLDGKKISDLKGADQNGLRTQVDLLLFQAYPPHPHTSLSLPAVEAVSLKPILFTQVPPLDNVIAKLLASVQAAAWPTDPVASTVALKKMVPYLKSRNESATSRTALPAQLKSWNDATVLVAKTLPASTLFPLADMWRLALLDPAVGTWCTSATAGGQPQPLGVLIPLAREAVSDAACRNFLLTTLRMVANAFCHVPLARSLLTSALRAEMTALMVPSLLHDNAQVRTAAASLVFNVAVYVQQRRVDSGRTGGGGFVEGVEQEDDDWEVEMVSAVIEALDREKTNEDAVHRLVASLAFFLRLSPGYESQLAPLIEVLQLRSILRSKLTKDGFGENGVVRRDVRKLIEEIAVRLCPSDS</sequence>
<reference evidence="7 8" key="1">
    <citation type="journal article" date="2015" name="Fungal Genet. Biol.">
        <title>Evolution of novel wood decay mechanisms in Agaricales revealed by the genome sequences of Fistulina hepatica and Cylindrobasidium torrendii.</title>
        <authorList>
            <person name="Floudas D."/>
            <person name="Held B.W."/>
            <person name="Riley R."/>
            <person name="Nagy L.G."/>
            <person name="Koehler G."/>
            <person name="Ransdell A.S."/>
            <person name="Younus H."/>
            <person name="Chow J."/>
            <person name="Chiniquy J."/>
            <person name="Lipzen A."/>
            <person name="Tritt A."/>
            <person name="Sun H."/>
            <person name="Haridas S."/>
            <person name="LaButti K."/>
            <person name="Ohm R.A."/>
            <person name="Kues U."/>
            <person name="Blanchette R.A."/>
            <person name="Grigoriev I.V."/>
            <person name="Minto R.E."/>
            <person name="Hibbett D.S."/>
        </authorList>
    </citation>
    <scope>NUCLEOTIDE SEQUENCE [LARGE SCALE GENOMIC DNA]</scope>
    <source>
        <strain evidence="7 8">ATCC 64428</strain>
    </source>
</reference>
<organism evidence="7 8">
    <name type="scientific">Fistulina hepatica ATCC 64428</name>
    <dbReference type="NCBI Taxonomy" id="1128425"/>
    <lineage>
        <taxon>Eukaryota</taxon>
        <taxon>Fungi</taxon>
        <taxon>Dikarya</taxon>
        <taxon>Basidiomycota</taxon>
        <taxon>Agaricomycotina</taxon>
        <taxon>Agaricomycetes</taxon>
        <taxon>Agaricomycetidae</taxon>
        <taxon>Agaricales</taxon>
        <taxon>Fistulinaceae</taxon>
        <taxon>Fistulina</taxon>
    </lineage>
</organism>
<dbReference type="PANTHER" id="PTHR12378:SF7">
    <property type="entry name" value="DESUMOYLATING ISOPEPTIDASE 1"/>
    <property type="match status" value="1"/>
</dbReference>
<dbReference type="InterPro" id="IPR013535">
    <property type="entry name" value="PUL_dom"/>
</dbReference>
<dbReference type="InterPro" id="IPR008580">
    <property type="entry name" value="PPPDE_dom"/>
</dbReference>
<feature type="domain" description="PUL" evidence="5">
    <location>
        <begin position="329"/>
        <end position="629"/>
    </location>
</feature>
<dbReference type="PROSITE" id="PS00194">
    <property type="entry name" value="THIOREDOXIN_1"/>
    <property type="match status" value="1"/>
</dbReference>
<dbReference type="SMART" id="SM01179">
    <property type="entry name" value="DUF862"/>
    <property type="match status" value="1"/>
</dbReference>
<dbReference type="PROSITE" id="PS51858">
    <property type="entry name" value="PPPDE"/>
    <property type="match status" value="1"/>
</dbReference>
<dbReference type="InterPro" id="IPR011989">
    <property type="entry name" value="ARM-like"/>
</dbReference>
<evidence type="ECO:0000256" key="2">
    <source>
        <dbReference type="ARBA" id="ARBA00022670"/>
    </source>
</evidence>
<dbReference type="InterPro" id="IPR013766">
    <property type="entry name" value="Thioredoxin_domain"/>
</dbReference>
<dbReference type="SUPFAM" id="SSF52833">
    <property type="entry name" value="Thioredoxin-like"/>
    <property type="match status" value="1"/>
</dbReference>
<proteinExistence type="inferred from homology"/>
<evidence type="ECO:0000256" key="1">
    <source>
        <dbReference type="ARBA" id="ARBA00008140"/>
    </source>
</evidence>
<dbReference type="InterPro" id="IPR036249">
    <property type="entry name" value="Thioredoxin-like_sf"/>
</dbReference>
<dbReference type="PANTHER" id="PTHR12378">
    <property type="entry name" value="DESUMOYLATING ISOPEPTIDASE"/>
    <property type="match status" value="1"/>
</dbReference>